<evidence type="ECO:0000256" key="5">
    <source>
        <dbReference type="ARBA" id="ARBA00022776"/>
    </source>
</evidence>
<dbReference type="InterPro" id="IPR008685">
    <property type="entry name" value="Centromere_Mis12"/>
</dbReference>
<proteinExistence type="inferred from homology"/>
<keyword evidence="5" id="KW-0498">Mitosis</keyword>
<feature type="compositionally biased region" description="Pro residues" evidence="10">
    <location>
        <begin position="57"/>
        <end position="73"/>
    </location>
</feature>
<comment type="caution">
    <text evidence="11">The sequence shown here is derived from an EMBL/GenBank/DDBJ whole genome shotgun (WGS) entry which is preliminary data.</text>
</comment>
<evidence type="ECO:0000256" key="6">
    <source>
        <dbReference type="ARBA" id="ARBA00022838"/>
    </source>
</evidence>
<dbReference type="OrthoDB" id="1884855at2759"/>
<evidence type="ECO:0000256" key="8">
    <source>
        <dbReference type="ARBA" id="ARBA00023306"/>
    </source>
</evidence>
<dbReference type="EMBL" id="QVQW01000034">
    <property type="protein sequence ID" value="RKU44167.1"/>
    <property type="molecule type" value="Genomic_DNA"/>
</dbReference>
<protein>
    <recommendedName>
        <fullName evidence="13">Kinetochore-associated protein MTW1</fullName>
    </recommendedName>
</protein>
<evidence type="ECO:0000256" key="7">
    <source>
        <dbReference type="ARBA" id="ARBA00023054"/>
    </source>
</evidence>
<keyword evidence="3" id="KW-0158">Chromosome</keyword>
<feature type="region of interest" description="Disordered" evidence="10">
    <location>
        <begin position="49"/>
        <end position="82"/>
    </location>
</feature>
<dbReference type="PANTHER" id="PTHR14527">
    <property type="entry name" value="PROTEIN MIS12 HOMOLOG"/>
    <property type="match status" value="1"/>
</dbReference>
<evidence type="ECO:0000313" key="12">
    <source>
        <dbReference type="Proteomes" id="UP000275385"/>
    </source>
</evidence>
<dbReference type="GO" id="GO:0005634">
    <property type="term" value="C:nucleus"/>
    <property type="evidence" value="ECO:0007669"/>
    <property type="project" value="InterPro"/>
</dbReference>
<dbReference type="Proteomes" id="UP000275385">
    <property type="component" value="Unassembled WGS sequence"/>
</dbReference>
<keyword evidence="8" id="KW-0131">Cell cycle</keyword>
<accession>A0A420Y8N1</accession>
<dbReference type="Pfam" id="PF05859">
    <property type="entry name" value="Mis12"/>
    <property type="match status" value="1"/>
</dbReference>
<evidence type="ECO:0000256" key="10">
    <source>
        <dbReference type="SAM" id="MobiDB-lite"/>
    </source>
</evidence>
<evidence type="ECO:0000256" key="4">
    <source>
        <dbReference type="ARBA" id="ARBA00022618"/>
    </source>
</evidence>
<keyword evidence="4" id="KW-0132">Cell division</keyword>
<keyword evidence="6" id="KW-0995">Kinetochore</keyword>
<dbReference type="GO" id="GO:0051301">
    <property type="term" value="P:cell division"/>
    <property type="evidence" value="ECO:0007669"/>
    <property type="project" value="UniProtKB-KW"/>
</dbReference>
<dbReference type="GO" id="GO:0000444">
    <property type="term" value="C:MIS12/MIND type complex"/>
    <property type="evidence" value="ECO:0007669"/>
    <property type="project" value="TreeGrafter"/>
</dbReference>
<evidence type="ECO:0000256" key="2">
    <source>
        <dbReference type="ARBA" id="ARBA00008643"/>
    </source>
</evidence>
<evidence type="ECO:0008006" key="13">
    <source>
        <dbReference type="Google" id="ProtNLM"/>
    </source>
</evidence>
<comment type="subcellular location">
    <subcellularLocation>
        <location evidence="1">Chromosome</location>
        <location evidence="1">Centromere</location>
        <location evidence="1">Kinetochore</location>
    </subcellularLocation>
</comment>
<reference evidence="11 12" key="1">
    <citation type="submission" date="2018-08" db="EMBL/GenBank/DDBJ databases">
        <title>Draft genome of the lignicolous fungus Coniochaeta pulveracea.</title>
        <authorList>
            <person name="Borstlap C.J."/>
            <person name="De Witt R.N."/>
            <person name="Botha A."/>
            <person name="Volschenk H."/>
        </authorList>
    </citation>
    <scope>NUCLEOTIDE SEQUENCE [LARGE SCALE GENOMIC DNA]</scope>
    <source>
        <strain evidence="11 12">CAB683</strain>
    </source>
</reference>
<dbReference type="PANTHER" id="PTHR14527:SF2">
    <property type="entry name" value="PROTEIN MIS12 HOMOLOG"/>
    <property type="match status" value="1"/>
</dbReference>
<evidence type="ECO:0000313" key="11">
    <source>
        <dbReference type="EMBL" id="RKU44167.1"/>
    </source>
</evidence>
<dbReference type="GO" id="GO:0000070">
    <property type="term" value="P:mitotic sister chromatid segregation"/>
    <property type="evidence" value="ECO:0007669"/>
    <property type="project" value="TreeGrafter"/>
</dbReference>
<keyword evidence="9" id="KW-0137">Centromere</keyword>
<feature type="compositionally biased region" description="Acidic residues" evidence="10">
    <location>
        <begin position="274"/>
        <end position="284"/>
    </location>
</feature>
<dbReference type="AlphaFoldDB" id="A0A420Y8N1"/>
<evidence type="ECO:0000256" key="9">
    <source>
        <dbReference type="ARBA" id="ARBA00023328"/>
    </source>
</evidence>
<evidence type="ECO:0000256" key="3">
    <source>
        <dbReference type="ARBA" id="ARBA00022454"/>
    </source>
</evidence>
<gene>
    <name evidence="11" type="ORF">DL546_006441</name>
</gene>
<evidence type="ECO:0000256" key="1">
    <source>
        <dbReference type="ARBA" id="ARBA00004629"/>
    </source>
</evidence>
<name>A0A420Y8N1_9PEZI</name>
<feature type="compositionally biased region" description="Basic and acidic residues" evidence="10">
    <location>
        <begin position="285"/>
        <end position="310"/>
    </location>
</feature>
<sequence>MATPKSDTALLTEHFGYPPVSLIDEIINSVNFLAERAVASVEKGLQSLPPSNLGFKAPPPPPAKSRSSKPPPTDDVSSSQTPELLASHEIENGTHQLETLLFASIDRNFDKFEIYVMRNILSFRPNEPKEWLRLGHYEGLDFDALEGEGEDRASVEGVRRLRRRLQASQQLNVMLHAERARNEGLLGELRGLLGGGGKEKEGVAKIEPGVEEGGDSEERERPPLAFLRDQRSLRGGGTEKPLETTTAFTLSQMQALRELSRSLRSLLPGLGGDGGDEDEEMEDEDRGKSWRRERIEFVETQTRKHLEQARGLELGPDGEVRDGEWQGEGRGLAKDEVEGLERVVAMLDAGAQDEDGNGEEMGES</sequence>
<keyword evidence="7" id="KW-0175">Coiled coil</keyword>
<comment type="similarity">
    <text evidence="2">Belongs to the mis12 family.</text>
</comment>
<dbReference type="GO" id="GO:0051382">
    <property type="term" value="P:kinetochore assembly"/>
    <property type="evidence" value="ECO:0007669"/>
    <property type="project" value="TreeGrafter"/>
</dbReference>
<feature type="region of interest" description="Disordered" evidence="10">
    <location>
        <begin position="266"/>
        <end position="331"/>
    </location>
</feature>
<organism evidence="11 12">
    <name type="scientific">Coniochaeta pulveracea</name>
    <dbReference type="NCBI Taxonomy" id="177199"/>
    <lineage>
        <taxon>Eukaryota</taxon>
        <taxon>Fungi</taxon>
        <taxon>Dikarya</taxon>
        <taxon>Ascomycota</taxon>
        <taxon>Pezizomycotina</taxon>
        <taxon>Sordariomycetes</taxon>
        <taxon>Sordariomycetidae</taxon>
        <taxon>Coniochaetales</taxon>
        <taxon>Coniochaetaceae</taxon>
        <taxon>Coniochaeta</taxon>
    </lineage>
</organism>
<keyword evidence="12" id="KW-1185">Reference proteome</keyword>